<reference evidence="14 15" key="2">
    <citation type="journal article" date="2012" name="Stand. Genomic Sci.">
        <title>Complete Genome Sequence of Clostridium clariflavum DSM 19732.</title>
        <authorList>
            <person name="Izquierdo J.A."/>
            <person name="Goodwin L."/>
            <person name="Davenport K.W."/>
            <person name="Teshima H."/>
            <person name="Bruce D."/>
            <person name="Detter C."/>
            <person name="Tapia R."/>
            <person name="Han S."/>
            <person name="Land M."/>
            <person name="Hauser L."/>
            <person name="Jeffries C.D."/>
            <person name="Han J."/>
            <person name="Pitluck S."/>
            <person name="Nolan M."/>
            <person name="Chen A."/>
            <person name="Huntemann M."/>
            <person name="Mavromatis K."/>
            <person name="Mikhailova N."/>
            <person name="Liolios K."/>
            <person name="Woyke T."/>
            <person name="Lynd L.R."/>
        </authorList>
    </citation>
    <scope>NUCLEOTIDE SEQUENCE [LARGE SCALE GENOMIC DNA]</scope>
    <source>
        <strain evidence="15">DSM 19732 / NBRC 101661 / EBR45</strain>
    </source>
</reference>
<dbReference type="InterPro" id="IPR016064">
    <property type="entry name" value="NAD/diacylglycerol_kinase_sf"/>
</dbReference>
<keyword evidence="7" id="KW-0418">Kinase</keyword>
<comment type="similarity">
    <text evidence="2">Belongs to the diacylglycerol/lipid kinase family.</text>
</comment>
<evidence type="ECO:0000256" key="9">
    <source>
        <dbReference type="ARBA" id="ARBA00022842"/>
    </source>
</evidence>
<dbReference type="PANTHER" id="PTHR12358">
    <property type="entry name" value="SPHINGOSINE KINASE"/>
    <property type="match status" value="1"/>
</dbReference>
<keyword evidence="15" id="KW-1185">Reference proteome</keyword>
<dbReference type="Gene3D" id="3.40.50.10330">
    <property type="entry name" value="Probable inorganic polyphosphate/atp-NAD kinase, domain 1"/>
    <property type="match status" value="1"/>
</dbReference>
<dbReference type="InterPro" id="IPR005218">
    <property type="entry name" value="Diacylglycerol/lipid_kinase"/>
</dbReference>
<dbReference type="SMART" id="SM00046">
    <property type="entry name" value="DAGKc"/>
    <property type="match status" value="1"/>
</dbReference>
<dbReference type="NCBIfam" id="TIGR00147">
    <property type="entry name" value="YegS/Rv2252/BmrU family lipid kinase"/>
    <property type="match status" value="1"/>
</dbReference>
<keyword evidence="5" id="KW-0479">Metal-binding</keyword>
<dbReference type="Pfam" id="PF19279">
    <property type="entry name" value="YegS_C"/>
    <property type="match status" value="1"/>
</dbReference>
<evidence type="ECO:0000259" key="13">
    <source>
        <dbReference type="PROSITE" id="PS50146"/>
    </source>
</evidence>
<dbReference type="STRING" id="720554.Clocl_2869"/>
<evidence type="ECO:0000313" key="14">
    <source>
        <dbReference type="EMBL" id="AEV69416.1"/>
    </source>
</evidence>
<dbReference type="InterPro" id="IPR050187">
    <property type="entry name" value="Lipid_Phosphate_FormReg"/>
</dbReference>
<comment type="cofactor">
    <cofactor evidence="1">
        <name>Mg(2+)</name>
        <dbReference type="ChEBI" id="CHEBI:18420"/>
    </cofactor>
</comment>
<keyword evidence="9" id="KW-0460">Magnesium</keyword>
<dbReference type="GO" id="GO:0005524">
    <property type="term" value="F:ATP binding"/>
    <property type="evidence" value="ECO:0007669"/>
    <property type="project" value="UniProtKB-KW"/>
</dbReference>
<protein>
    <recommendedName>
        <fullName evidence="13">DAGKc domain-containing protein</fullName>
    </recommendedName>
</protein>
<keyword evidence="4" id="KW-0808">Transferase</keyword>
<name>G8LSR4_ACECE</name>
<dbReference type="GO" id="GO:0005886">
    <property type="term" value="C:plasma membrane"/>
    <property type="evidence" value="ECO:0007669"/>
    <property type="project" value="TreeGrafter"/>
</dbReference>
<keyword evidence="12" id="KW-1208">Phospholipid metabolism</keyword>
<dbReference type="GO" id="GO:0008654">
    <property type="term" value="P:phospholipid biosynthetic process"/>
    <property type="evidence" value="ECO:0007669"/>
    <property type="project" value="UniProtKB-KW"/>
</dbReference>
<evidence type="ECO:0000256" key="10">
    <source>
        <dbReference type="ARBA" id="ARBA00023098"/>
    </source>
</evidence>
<sequence length="293" mass="32229">MEKAILVYNPLSGDRSIANRIDHIIGRFQKEGILLQPFRITENESNDLKSVLKQNKYKYIIASGGDGTLNYASNFILKLGLSVPLGVIPSGTCNDFASMLNISSDLDENIDTILAGKTVKVDVGLINNKDYFLSSCAGGVFVDVSYSTNNDLKKNFGPFAYYLKALGEVANLKSVRLKVETENTVIEEEAFMFVIINGKHVGGFDNILKNADYSDGMMDIIVVKCCKHINLASIFFKVLSNESINSKHVITLKAKSCEITADRELVLSVDGEKGPSLPVKVEFIRQALDVFVP</sequence>
<dbReference type="InterPro" id="IPR017438">
    <property type="entry name" value="ATP-NAD_kinase_N"/>
</dbReference>
<feature type="domain" description="DAGKc" evidence="13">
    <location>
        <begin position="1"/>
        <end position="130"/>
    </location>
</feature>
<dbReference type="RefSeq" id="WP_014255965.1">
    <property type="nucleotide sequence ID" value="NC_016627.1"/>
</dbReference>
<evidence type="ECO:0000256" key="5">
    <source>
        <dbReference type="ARBA" id="ARBA00022723"/>
    </source>
</evidence>
<reference evidence="15" key="1">
    <citation type="submission" date="2011-12" db="EMBL/GenBank/DDBJ databases">
        <title>Complete sequence of Clostridium clariflavum DSM 19732.</title>
        <authorList>
            <consortium name="US DOE Joint Genome Institute"/>
            <person name="Lucas S."/>
            <person name="Han J."/>
            <person name="Lapidus A."/>
            <person name="Cheng J.-F."/>
            <person name="Goodwin L."/>
            <person name="Pitluck S."/>
            <person name="Peters L."/>
            <person name="Teshima H."/>
            <person name="Detter J.C."/>
            <person name="Han C."/>
            <person name="Tapia R."/>
            <person name="Land M."/>
            <person name="Hauser L."/>
            <person name="Kyrpides N."/>
            <person name="Ivanova N."/>
            <person name="Pagani I."/>
            <person name="Kitzmiller T."/>
            <person name="Lynd L."/>
            <person name="Izquierdo J."/>
            <person name="Woyke T."/>
        </authorList>
    </citation>
    <scope>NUCLEOTIDE SEQUENCE [LARGE SCALE GENOMIC DNA]</scope>
    <source>
        <strain evidence="15">DSM 19732 / NBRC 101661 / EBR45</strain>
    </source>
</reference>
<keyword evidence="6" id="KW-0547">Nucleotide-binding</keyword>
<keyword evidence="10" id="KW-0443">Lipid metabolism</keyword>
<dbReference type="SUPFAM" id="SSF111331">
    <property type="entry name" value="NAD kinase/diacylglycerol kinase-like"/>
    <property type="match status" value="1"/>
</dbReference>
<dbReference type="Pfam" id="PF00781">
    <property type="entry name" value="DAGK_cat"/>
    <property type="match status" value="1"/>
</dbReference>
<evidence type="ECO:0000256" key="3">
    <source>
        <dbReference type="ARBA" id="ARBA00022516"/>
    </source>
</evidence>
<keyword evidence="3" id="KW-0444">Lipid biosynthesis</keyword>
<keyword evidence="11" id="KW-0594">Phospholipid biosynthesis</keyword>
<dbReference type="EMBL" id="CP003065">
    <property type="protein sequence ID" value="AEV69416.1"/>
    <property type="molecule type" value="Genomic_DNA"/>
</dbReference>
<dbReference type="PROSITE" id="PS50146">
    <property type="entry name" value="DAGK"/>
    <property type="match status" value="1"/>
</dbReference>
<evidence type="ECO:0000256" key="6">
    <source>
        <dbReference type="ARBA" id="ARBA00022741"/>
    </source>
</evidence>
<accession>G8LSR4</accession>
<evidence type="ECO:0000313" key="15">
    <source>
        <dbReference type="Proteomes" id="UP000005435"/>
    </source>
</evidence>
<evidence type="ECO:0000256" key="7">
    <source>
        <dbReference type="ARBA" id="ARBA00022777"/>
    </source>
</evidence>
<proteinExistence type="inferred from homology"/>
<evidence type="ECO:0000256" key="1">
    <source>
        <dbReference type="ARBA" id="ARBA00001946"/>
    </source>
</evidence>
<dbReference type="KEGG" id="ccl:Clocl_2869"/>
<dbReference type="GO" id="GO:0046872">
    <property type="term" value="F:metal ion binding"/>
    <property type="evidence" value="ECO:0007669"/>
    <property type="project" value="UniProtKB-KW"/>
</dbReference>
<dbReference type="Proteomes" id="UP000005435">
    <property type="component" value="Chromosome"/>
</dbReference>
<dbReference type="OrthoDB" id="9786026at2"/>
<dbReference type="AlphaFoldDB" id="G8LSR4"/>
<dbReference type="Gene3D" id="2.60.200.40">
    <property type="match status" value="1"/>
</dbReference>
<dbReference type="NCBIfam" id="NF009605">
    <property type="entry name" value="PRK13059.1"/>
    <property type="match status" value="1"/>
</dbReference>
<evidence type="ECO:0000256" key="2">
    <source>
        <dbReference type="ARBA" id="ARBA00005983"/>
    </source>
</evidence>
<organism evidence="14 15">
    <name type="scientific">Acetivibrio clariflavus (strain DSM 19732 / NBRC 101661 / EBR45)</name>
    <name type="common">Clostridium clariflavum</name>
    <dbReference type="NCBI Taxonomy" id="720554"/>
    <lineage>
        <taxon>Bacteria</taxon>
        <taxon>Bacillati</taxon>
        <taxon>Bacillota</taxon>
        <taxon>Clostridia</taxon>
        <taxon>Eubacteriales</taxon>
        <taxon>Oscillospiraceae</taxon>
        <taxon>Acetivibrio</taxon>
    </lineage>
</organism>
<evidence type="ECO:0000256" key="8">
    <source>
        <dbReference type="ARBA" id="ARBA00022840"/>
    </source>
</evidence>
<dbReference type="HOGENOM" id="CLU_045532_1_0_9"/>
<dbReference type="PANTHER" id="PTHR12358:SF106">
    <property type="entry name" value="LIPID KINASE YEGS"/>
    <property type="match status" value="1"/>
</dbReference>
<gene>
    <name evidence="14" type="ordered locus">Clocl_2869</name>
</gene>
<evidence type="ECO:0000256" key="4">
    <source>
        <dbReference type="ARBA" id="ARBA00022679"/>
    </source>
</evidence>
<evidence type="ECO:0000256" key="12">
    <source>
        <dbReference type="ARBA" id="ARBA00023264"/>
    </source>
</evidence>
<keyword evidence="8" id="KW-0067">ATP-binding</keyword>
<dbReference type="InterPro" id="IPR045540">
    <property type="entry name" value="YegS/DAGK_C"/>
</dbReference>
<evidence type="ECO:0000256" key="11">
    <source>
        <dbReference type="ARBA" id="ARBA00023209"/>
    </source>
</evidence>
<dbReference type="GO" id="GO:0004143">
    <property type="term" value="F:ATP-dependent diacylglycerol kinase activity"/>
    <property type="evidence" value="ECO:0007669"/>
    <property type="project" value="TreeGrafter"/>
</dbReference>
<dbReference type="eggNOG" id="COG1597">
    <property type="taxonomic scope" value="Bacteria"/>
</dbReference>
<dbReference type="InterPro" id="IPR001206">
    <property type="entry name" value="Diacylglycerol_kinase_cat_dom"/>
</dbReference>